<dbReference type="SUPFAM" id="SSF46767">
    <property type="entry name" value="Methylated DNA-protein cysteine methyltransferase, C-terminal domain"/>
    <property type="match status" value="1"/>
</dbReference>
<accession>A0A1C6UQL1</accession>
<evidence type="ECO:0000259" key="2">
    <source>
        <dbReference type="Pfam" id="PF07510"/>
    </source>
</evidence>
<dbReference type="EMBL" id="FMHY01000002">
    <property type="protein sequence ID" value="SCL56344.1"/>
    <property type="molecule type" value="Genomic_DNA"/>
</dbReference>
<gene>
    <name evidence="3" type="ORF">GA0070604_3394</name>
</gene>
<evidence type="ECO:0000313" key="3">
    <source>
        <dbReference type="EMBL" id="SCL56344.1"/>
    </source>
</evidence>
<dbReference type="PANTHER" id="PTHR35149">
    <property type="entry name" value="SLL5132 PROTEIN"/>
    <property type="match status" value="1"/>
</dbReference>
<dbReference type="PANTHER" id="PTHR35149:SF2">
    <property type="entry name" value="DUF262 DOMAIN-CONTAINING PROTEIN"/>
    <property type="match status" value="1"/>
</dbReference>
<dbReference type="OrthoDB" id="9798761at2"/>
<reference evidence="4" key="1">
    <citation type="submission" date="2016-06" db="EMBL/GenBank/DDBJ databases">
        <authorList>
            <person name="Varghese N."/>
            <person name="Submissions Spin"/>
        </authorList>
    </citation>
    <scope>NUCLEOTIDE SEQUENCE [LARGE SCALE GENOMIC DNA]</scope>
    <source>
        <strain evidence="4">DSM 44814</strain>
    </source>
</reference>
<dbReference type="Proteomes" id="UP000199696">
    <property type="component" value="Unassembled WGS sequence"/>
</dbReference>
<proteinExistence type="predicted"/>
<dbReference type="RefSeq" id="WP_091118803.1">
    <property type="nucleotide sequence ID" value="NZ_FMHY01000002.1"/>
</dbReference>
<evidence type="ECO:0000313" key="4">
    <source>
        <dbReference type="Proteomes" id="UP000199696"/>
    </source>
</evidence>
<keyword evidence="3" id="KW-0489">Methyltransferase</keyword>
<dbReference type="Pfam" id="PF07510">
    <property type="entry name" value="GmrSD_C"/>
    <property type="match status" value="1"/>
</dbReference>
<dbReference type="InterPro" id="IPR004919">
    <property type="entry name" value="GmrSD_N"/>
</dbReference>
<feature type="domain" description="GmrSD restriction endonucleases C-terminal" evidence="2">
    <location>
        <begin position="413"/>
        <end position="551"/>
    </location>
</feature>
<dbReference type="Pfam" id="PF03235">
    <property type="entry name" value="GmrSD_N"/>
    <property type="match status" value="1"/>
</dbReference>
<dbReference type="AlphaFoldDB" id="A0A1C6UQL1"/>
<dbReference type="InterPro" id="IPR036388">
    <property type="entry name" value="WH-like_DNA-bd_sf"/>
</dbReference>
<dbReference type="GO" id="GO:0032259">
    <property type="term" value="P:methylation"/>
    <property type="evidence" value="ECO:0007669"/>
    <property type="project" value="UniProtKB-KW"/>
</dbReference>
<dbReference type="InterPro" id="IPR011089">
    <property type="entry name" value="GmrSD_C"/>
</dbReference>
<name>A0A1C6UQL1_9ACTN</name>
<dbReference type="Gene3D" id="1.10.10.10">
    <property type="entry name" value="Winged helix-like DNA-binding domain superfamily/Winged helix DNA-binding domain"/>
    <property type="match status" value="1"/>
</dbReference>
<keyword evidence="4" id="KW-1185">Reference proteome</keyword>
<feature type="domain" description="GmrSD restriction endonucleases N-terminal" evidence="1">
    <location>
        <begin position="10"/>
        <end position="227"/>
    </location>
</feature>
<dbReference type="InterPro" id="IPR036217">
    <property type="entry name" value="MethylDNA_cys_MeTrfase_DNAb"/>
</dbReference>
<evidence type="ECO:0000259" key="1">
    <source>
        <dbReference type="Pfam" id="PF03235"/>
    </source>
</evidence>
<dbReference type="STRING" id="227316.GA0070604_3394"/>
<dbReference type="GO" id="GO:0008168">
    <property type="term" value="F:methyltransferase activity"/>
    <property type="evidence" value="ECO:0007669"/>
    <property type="project" value="UniProtKB-KW"/>
</dbReference>
<organism evidence="3 4">
    <name type="scientific">Micromonospora eburnea</name>
    <dbReference type="NCBI Taxonomy" id="227316"/>
    <lineage>
        <taxon>Bacteria</taxon>
        <taxon>Bacillati</taxon>
        <taxon>Actinomycetota</taxon>
        <taxon>Actinomycetes</taxon>
        <taxon>Micromonosporales</taxon>
        <taxon>Micromonosporaceae</taxon>
        <taxon>Micromonospora</taxon>
    </lineage>
</organism>
<sequence>MVAAHETTLRELLEGAKQYRVPLYQRTYSWTEPQLDRLWEDIRKLAEERIDDPSLTHFIGSLVLAPSPTHGPSVSEFLVVDGQQRLTTLSILLCAIRDHRAEHEDPDHRDRINQEYLINKYKPAHRLKIVPTQADRPAYEACLDATPQAGGTDRVGAAYRFFKSQLAAVDDPDDPLDIERIENAVISGMALVSVVAQAGDNVYRIFESLNNTGLKLTQADLLRNYLFMRLPNRGEAVYGSLWFPLQEQLTSRELEQLFWLDLVHSNPEVKQTDTYTGQQARLNGLHTEAEIEAEVRRFCRLGTLLRIILHPEEEGDPEVRRRLTRLNAWDTTTVYPLLLHLLDRRQQGTATSEQVAAAMLYVESFFVRRLLAGRATANINRILLRVVTDMRADLPVDEAVRAYLSVGRKYYATDTSVREAVRSIPFYLNGRATQRKLVLQWLEESYGSKEPVASDSLTIEHVMPQSPTTEWRQMLGEDLHGEESFAEVHEALVHTLGNLTLTGYNAELSNSSFLVKRAQLAKSGISLNQEIAAQKRWGRPEIYARADALAERIIAQWPGPTEEAGNRSEVPWDVMNKALAALPAGSWTAYGDVAALIGSHPMPVGVRLASHPAPNAHRVLQAEGTLSPNFRWLDPARNEDPRDMLRAEGVEFDKYGRASQAQRFGVDELAQLAGMPQQDVSGQLLRPRSRRNDLLDDRFVEQLTDLQDAQVVAGTLAVIEAWARMGGRPLYGSGGETSCFLMARGKDHELGNIWPATIYPSGKFEIVFQHMSIRTPFDDIALREEFRQRLNELPSVNIAAAKLGLRPGFPLDVLVDVKAREALIEHLAWFFRQAVHSGA</sequence>
<protein>
    <submittedName>
        <fullName evidence="3">6-O-methylguanine DNA methyltransferase, DNA binding domain</fullName>
    </submittedName>
</protein>
<keyword evidence="3" id="KW-0808">Transferase</keyword>